<feature type="region of interest" description="Disordered" evidence="1">
    <location>
        <begin position="51"/>
        <end position="122"/>
    </location>
</feature>
<dbReference type="AlphaFoldDB" id="A0A2W5R734"/>
<proteinExistence type="predicted"/>
<dbReference type="Pfam" id="PF09723">
    <property type="entry name" value="Zn_ribbon_8"/>
    <property type="match status" value="1"/>
</dbReference>
<accession>A0A2W5R734</accession>
<reference evidence="3 4" key="1">
    <citation type="submission" date="2017-08" db="EMBL/GenBank/DDBJ databases">
        <title>Infants hospitalized years apart are colonized by the same room-sourced microbial strains.</title>
        <authorList>
            <person name="Brooks B."/>
            <person name="Olm M.R."/>
            <person name="Firek B.A."/>
            <person name="Baker R."/>
            <person name="Thomas B.C."/>
            <person name="Morowitz M.J."/>
            <person name="Banfield J.F."/>
        </authorList>
    </citation>
    <scope>NUCLEOTIDE SEQUENCE [LARGE SCALE GENOMIC DNA]</scope>
    <source>
        <strain evidence="3">S2_005_001_R2_27</strain>
    </source>
</reference>
<feature type="compositionally biased region" description="Basic and acidic residues" evidence="1">
    <location>
        <begin position="62"/>
        <end position="81"/>
    </location>
</feature>
<name>A0A2W5R734_ANCNO</name>
<evidence type="ECO:0000313" key="4">
    <source>
        <dbReference type="Proteomes" id="UP000248887"/>
    </source>
</evidence>
<evidence type="ECO:0000313" key="3">
    <source>
        <dbReference type="EMBL" id="PZQ84604.1"/>
    </source>
</evidence>
<evidence type="ECO:0000259" key="2">
    <source>
        <dbReference type="SMART" id="SM00834"/>
    </source>
</evidence>
<gene>
    <name evidence="3" type="ORF">DI549_04395</name>
</gene>
<dbReference type="EMBL" id="QFQD01000008">
    <property type="protein sequence ID" value="PZQ84604.1"/>
    <property type="molecule type" value="Genomic_DNA"/>
</dbReference>
<organism evidence="3 4">
    <name type="scientific">Ancylobacter novellus</name>
    <name type="common">Thiobacillus novellus</name>
    <dbReference type="NCBI Taxonomy" id="921"/>
    <lineage>
        <taxon>Bacteria</taxon>
        <taxon>Pseudomonadati</taxon>
        <taxon>Pseudomonadota</taxon>
        <taxon>Alphaproteobacteria</taxon>
        <taxon>Hyphomicrobiales</taxon>
        <taxon>Xanthobacteraceae</taxon>
        <taxon>Ancylobacter</taxon>
    </lineage>
</organism>
<evidence type="ECO:0000256" key="1">
    <source>
        <dbReference type="SAM" id="MobiDB-lite"/>
    </source>
</evidence>
<dbReference type="Proteomes" id="UP000248887">
    <property type="component" value="Unassembled WGS sequence"/>
</dbReference>
<dbReference type="SMART" id="SM00834">
    <property type="entry name" value="CxxC_CXXC_SSSS"/>
    <property type="match status" value="1"/>
</dbReference>
<comment type="caution">
    <text evidence="3">The sequence shown here is derived from an EMBL/GenBank/DDBJ whole genome shotgun (WGS) entry which is preliminary data.</text>
</comment>
<dbReference type="NCBIfam" id="TIGR02605">
    <property type="entry name" value="CxxC_CxxC_SSSS"/>
    <property type="match status" value="1"/>
</dbReference>
<sequence>MPVYEYLCDDCGDFTALRPMSEYQAPQPCPECGASAPRVLLTAPHFSGLSRESRLAHATNEQSRHEPMSVDSYKAKQERAKHAAGCSCCSGGMKSRTKKNRTATSASGAKSFPTARPWMISH</sequence>
<dbReference type="InterPro" id="IPR013429">
    <property type="entry name" value="Regulatory_FmdB_Zinc_ribbon"/>
</dbReference>
<protein>
    <submittedName>
        <fullName evidence="3">FmdB family transcriptional regulator</fullName>
    </submittedName>
</protein>
<feature type="domain" description="Putative regulatory protein FmdB zinc ribbon" evidence="2">
    <location>
        <begin position="1"/>
        <end position="41"/>
    </location>
</feature>